<reference evidence="1 2" key="1">
    <citation type="submission" date="2018-01" db="EMBL/GenBank/DDBJ databases">
        <title>Draft genome of the type strain Pseudomonas oceani DSM 100277 isolated from the deep water in Okinawa trough, northwestern Pacific Ocean.</title>
        <authorList>
            <person name="Gomila M."/>
            <person name="Mulet M."/>
            <person name="Garcia-Valdes E."/>
            <person name="Lalucat J."/>
        </authorList>
    </citation>
    <scope>NUCLEOTIDE SEQUENCE [LARGE SCALE GENOMIC DNA]</scope>
    <source>
        <strain evidence="1 2">DSM 100277</strain>
    </source>
</reference>
<dbReference type="Proteomes" id="UP000243451">
    <property type="component" value="Unassembled WGS sequence"/>
</dbReference>
<dbReference type="RefSeq" id="WP_104736850.1">
    <property type="nucleotide sequence ID" value="NZ_BMHR01000018.1"/>
</dbReference>
<name>A0A2P4EYF6_9GAMM</name>
<proteinExistence type="predicted"/>
<evidence type="ECO:0000313" key="2">
    <source>
        <dbReference type="Proteomes" id="UP000243451"/>
    </source>
</evidence>
<dbReference type="OrthoDB" id="7068174at2"/>
<accession>A0A2P4EYF6</accession>
<evidence type="ECO:0000313" key="1">
    <source>
        <dbReference type="EMBL" id="POB05521.1"/>
    </source>
</evidence>
<comment type="caution">
    <text evidence="1">The sequence shown here is derived from an EMBL/GenBank/DDBJ whole genome shotgun (WGS) entry which is preliminary data.</text>
</comment>
<organism evidence="1 2">
    <name type="scientific">Halopseudomonas oceani</name>
    <dbReference type="NCBI Taxonomy" id="1708783"/>
    <lineage>
        <taxon>Bacteria</taxon>
        <taxon>Pseudomonadati</taxon>
        <taxon>Pseudomonadota</taxon>
        <taxon>Gammaproteobacteria</taxon>
        <taxon>Pseudomonadales</taxon>
        <taxon>Pseudomonadaceae</taxon>
        <taxon>Halopseudomonas</taxon>
    </lineage>
</organism>
<evidence type="ECO:0008006" key="3">
    <source>
        <dbReference type="Google" id="ProtNLM"/>
    </source>
</evidence>
<sequence length="96" mass="10544">MILLLVGVSAGLALAYVFWGYGWKGVAGNDLSLHKTELSAAYSGFSSRVPAEVTGVILRGQEVDVLYDLYGKDYWACYIRTADGRFGWVLCTDLQD</sequence>
<dbReference type="EMBL" id="PPSK01000002">
    <property type="protein sequence ID" value="POB05521.1"/>
    <property type="molecule type" value="Genomic_DNA"/>
</dbReference>
<keyword evidence="2" id="KW-1185">Reference proteome</keyword>
<gene>
    <name evidence="1" type="ORF">C1949_02185</name>
</gene>
<dbReference type="AlphaFoldDB" id="A0A2P4EYF6"/>
<protein>
    <recommendedName>
        <fullName evidence="3">SH3b domain-containing protein</fullName>
    </recommendedName>
</protein>